<sequence>MLTFKNVCMTKSAVMAGVAQDPTLKNLLQQDVNMTMKHCQELKNLLS</sequence>
<keyword evidence="1" id="KW-0167">Capsid protein</keyword>
<reference evidence="1" key="1">
    <citation type="submission" date="2023-11" db="EMBL/GenBank/DDBJ databases">
        <title>Genome Sequence of Bacillus thuringiensis stain BLB 30AF.</title>
        <authorList>
            <person name="Farhat A."/>
        </authorList>
    </citation>
    <scope>NUCLEOTIDE SEQUENCE</scope>
    <source>
        <strain evidence="1">BLB30AF</strain>
    </source>
</reference>
<gene>
    <name evidence="1" type="ORF">SOH20_00025</name>
</gene>
<dbReference type="EMBL" id="JAXCMD010000001">
    <property type="protein sequence ID" value="MDY0849328.1"/>
    <property type="molecule type" value="Genomic_DNA"/>
</dbReference>
<accession>A0AAW9G592</accession>
<dbReference type="AlphaFoldDB" id="A0AAW9G592"/>
<keyword evidence="1" id="KW-0946">Virion</keyword>
<organism evidence="1 2">
    <name type="scientific">Bacillus thuringiensis</name>
    <dbReference type="NCBI Taxonomy" id="1428"/>
    <lineage>
        <taxon>Bacteria</taxon>
        <taxon>Bacillati</taxon>
        <taxon>Bacillota</taxon>
        <taxon>Bacilli</taxon>
        <taxon>Bacillales</taxon>
        <taxon>Bacillaceae</taxon>
        <taxon>Bacillus</taxon>
        <taxon>Bacillus cereus group</taxon>
    </lineage>
</organism>
<name>A0AAW9G592_BACTU</name>
<dbReference type="Proteomes" id="UP001274571">
    <property type="component" value="Unassembled WGS sequence"/>
</dbReference>
<comment type="caution">
    <text evidence="1">The sequence shown here is derived from an EMBL/GenBank/DDBJ whole genome shotgun (WGS) entry which is preliminary data.</text>
</comment>
<evidence type="ECO:0000313" key="1">
    <source>
        <dbReference type="EMBL" id="MDY0849328.1"/>
    </source>
</evidence>
<evidence type="ECO:0000313" key="2">
    <source>
        <dbReference type="Proteomes" id="UP001274571"/>
    </source>
</evidence>
<proteinExistence type="predicted"/>
<protein>
    <submittedName>
        <fullName evidence="1">Spore coat protein</fullName>
    </submittedName>
</protein>